<dbReference type="Gene3D" id="3.40.640.10">
    <property type="entry name" value="Type I PLP-dependent aspartate aminotransferase-like (Major domain)"/>
    <property type="match status" value="1"/>
</dbReference>
<evidence type="ECO:0000313" key="4">
    <source>
        <dbReference type="Proteomes" id="UP000629468"/>
    </source>
</evidence>
<dbReference type="InterPro" id="IPR015424">
    <property type="entry name" value="PyrdxlP-dep_Trfase"/>
</dbReference>
<feature type="domain" description="Aminotransferase class V" evidence="2">
    <location>
        <begin position="71"/>
        <end position="411"/>
    </location>
</feature>
<keyword evidence="1" id="KW-0663">Pyridoxal phosphate</keyword>
<dbReference type="Gene3D" id="3.90.1150.10">
    <property type="entry name" value="Aspartate Aminotransferase, domain 1"/>
    <property type="match status" value="1"/>
</dbReference>
<sequence length="433" mass="49833">MAMRDIGPDELFKRDPPPFGRPMLDYFPLDPEYINLNHGSYGLAPYIVHKVAQDLSFKLEANPDRFLRLECLNHLNDVRQRLANLVKVDRDEIVLVPNTSVGVNTVLRNFEWEKDDVIICFNTTYNSVYQTACNLGDIPPYPTVSEIKLGFPTTPHQIITQFRDHIKSLALQRKDTPKKCVAIIDSIGSNPGVYLPWKEMVKICKEEGIWSVVDAAHSIGQEQDIDLRSVEPDFWVSNCHKWLHCKKSVAMLYIPERNRDIIKTSLPTSHAYRLVKDRSLQDFLAQFEWNGTIDFIPYLTVGTALDFRAWIGGEAKIFEYCHNLAIEGGKHMAEILGTRVMDPNGEFTLNMVNVELPLPGRILWSSQVKTMLDEKMLNQRNAYSAHFYHNGKWWTRCSAQIYNEVEDFEKLAKIWIEVCDEVTREVDEGKGKP</sequence>
<dbReference type="AlphaFoldDB" id="A0A8H7CAX7"/>
<proteinExistence type="predicted"/>
<dbReference type="InterPro" id="IPR000192">
    <property type="entry name" value="Aminotrans_V_dom"/>
</dbReference>
<protein>
    <recommendedName>
        <fullName evidence="2">Aminotransferase class V domain-containing protein</fullName>
    </recommendedName>
</protein>
<dbReference type="InterPro" id="IPR015422">
    <property type="entry name" value="PyrdxlP-dep_Trfase_small"/>
</dbReference>
<organism evidence="3 4">
    <name type="scientific">Agaricus bisporus var. burnettii</name>
    <dbReference type="NCBI Taxonomy" id="192524"/>
    <lineage>
        <taxon>Eukaryota</taxon>
        <taxon>Fungi</taxon>
        <taxon>Dikarya</taxon>
        <taxon>Basidiomycota</taxon>
        <taxon>Agaricomycotina</taxon>
        <taxon>Agaricomycetes</taxon>
        <taxon>Agaricomycetidae</taxon>
        <taxon>Agaricales</taxon>
        <taxon>Agaricineae</taxon>
        <taxon>Agaricaceae</taxon>
        <taxon>Agaricus</taxon>
    </lineage>
</organism>
<name>A0A8H7CAX7_AGABI</name>
<dbReference type="PANTHER" id="PTHR43092:SF2">
    <property type="entry name" value="HERCYNYLCYSTEINE SULFOXIDE LYASE"/>
    <property type="match status" value="1"/>
</dbReference>
<dbReference type="InterPro" id="IPR015421">
    <property type="entry name" value="PyrdxlP-dep_Trfase_major"/>
</dbReference>
<dbReference type="PANTHER" id="PTHR43092">
    <property type="entry name" value="L-CYSTEINE DESULFHYDRASE"/>
    <property type="match status" value="1"/>
</dbReference>
<gene>
    <name evidence="3" type="ORF">Agabi119p4_6211</name>
</gene>
<comment type="caution">
    <text evidence="3">The sequence shown here is derived from an EMBL/GenBank/DDBJ whole genome shotgun (WGS) entry which is preliminary data.</text>
</comment>
<reference evidence="3 4" key="1">
    <citation type="journal article" name="Sci. Rep.">
        <title>Telomere-to-telomere assembled and centromere annotated genomes of the two main subspecies of the button mushroom Agaricus bisporus reveal especially polymorphic chromosome ends.</title>
        <authorList>
            <person name="Sonnenberg A.S.M."/>
            <person name="Sedaghat-Telgerd N."/>
            <person name="Lavrijssen B."/>
            <person name="Ohm R.A."/>
            <person name="Hendrickx P.M."/>
            <person name="Scholtmeijer K."/>
            <person name="Baars J.J.P."/>
            <person name="van Peer A."/>
        </authorList>
    </citation>
    <scope>NUCLEOTIDE SEQUENCE [LARGE SCALE GENOMIC DNA]</scope>
    <source>
        <strain evidence="3 4">H119_p4</strain>
    </source>
</reference>
<dbReference type="Pfam" id="PF00266">
    <property type="entry name" value="Aminotran_5"/>
    <property type="match status" value="1"/>
</dbReference>
<evidence type="ECO:0000256" key="1">
    <source>
        <dbReference type="ARBA" id="ARBA00022898"/>
    </source>
</evidence>
<dbReference type="Proteomes" id="UP000629468">
    <property type="component" value="Unassembled WGS sequence"/>
</dbReference>
<dbReference type="SUPFAM" id="SSF53383">
    <property type="entry name" value="PLP-dependent transferases"/>
    <property type="match status" value="1"/>
</dbReference>
<accession>A0A8H7CAX7</accession>
<evidence type="ECO:0000259" key="2">
    <source>
        <dbReference type="Pfam" id="PF00266"/>
    </source>
</evidence>
<evidence type="ECO:0000313" key="3">
    <source>
        <dbReference type="EMBL" id="KAF7770237.1"/>
    </source>
</evidence>
<dbReference type="EMBL" id="JABXXO010000009">
    <property type="protein sequence ID" value="KAF7770237.1"/>
    <property type="molecule type" value="Genomic_DNA"/>
</dbReference>